<dbReference type="AlphaFoldDB" id="A0A058ZHF0"/>
<dbReference type="EMBL" id="KB932201">
    <property type="protein sequence ID" value="KCV72907.1"/>
    <property type="molecule type" value="Genomic_DNA"/>
</dbReference>
<gene>
    <name evidence="3" type="ORF">H696_00478</name>
</gene>
<feature type="transmembrane region" description="Helical" evidence="2">
    <location>
        <begin position="54"/>
        <end position="75"/>
    </location>
</feature>
<feature type="compositionally biased region" description="Polar residues" evidence="1">
    <location>
        <begin position="200"/>
        <end position="209"/>
    </location>
</feature>
<organism evidence="3">
    <name type="scientific">Fonticula alba</name>
    <name type="common">Slime mold</name>
    <dbReference type="NCBI Taxonomy" id="691883"/>
    <lineage>
        <taxon>Eukaryota</taxon>
        <taxon>Rotosphaerida</taxon>
        <taxon>Fonticulaceae</taxon>
        <taxon>Fonticula</taxon>
    </lineage>
</organism>
<keyword evidence="2" id="KW-1133">Transmembrane helix</keyword>
<name>A0A058ZHF0_FONAL</name>
<accession>A0A058ZHF0</accession>
<keyword evidence="2" id="KW-0472">Membrane</keyword>
<evidence type="ECO:0000313" key="4">
    <source>
        <dbReference type="Proteomes" id="UP000030693"/>
    </source>
</evidence>
<reference evidence="3" key="1">
    <citation type="submission" date="2013-04" db="EMBL/GenBank/DDBJ databases">
        <title>The Genome Sequence of Fonticula alba ATCC 38817.</title>
        <authorList>
            <consortium name="The Broad Institute Genomics Platform"/>
            <person name="Russ C."/>
            <person name="Cuomo C."/>
            <person name="Burger G."/>
            <person name="Gray M.W."/>
            <person name="Holland P.W.H."/>
            <person name="King N."/>
            <person name="Lang F.B.F."/>
            <person name="Roger A.J."/>
            <person name="Ruiz-Trillo I."/>
            <person name="Brown M."/>
            <person name="Walker B."/>
            <person name="Young S."/>
            <person name="Zeng Q."/>
            <person name="Gargeya S."/>
            <person name="Fitzgerald M."/>
            <person name="Haas B."/>
            <person name="Abouelleil A."/>
            <person name="Allen A.W."/>
            <person name="Alvarado L."/>
            <person name="Arachchi H.M."/>
            <person name="Berlin A.M."/>
            <person name="Chapman S.B."/>
            <person name="Gainer-Dewar J."/>
            <person name="Goldberg J."/>
            <person name="Griggs A."/>
            <person name="Gujja S."/>
            <person name="Hansen M."/>
            <person name="Howarth C."/>
            <person name="Imamovic A."/>
            <person name="Ireland A."/>
            <person name="Larimer J."/>
            <person name="McCowan C."/>
            <person name="Murphy C."/>
            <person name="Pearson M."/>
            <person name="Poon T.W."/>
            <person name="Priest M."/>
            <person name="Roberts A."/>
            <person name="Saif S."/>
            <person name="Shea T."/>
            <person name="Sisk P."/>
            <person name="Sykes S."/>
            <person name="Wortman J."/>
            <person name="Nusbaum C."/>
            <person name="Birren B."/>
        </authorList>
    </citation>
    <scope>NUCLEOTIDE SEQUENCE [LARGE SCALE GENOMIC DNA]</scope>
    <source>
        <strain evidence="3">ATCC 38817</strain>
    </source>
</reference>
<dbReference type="GeneID" id="20525203"/>
<proteinExistence type="predicted"/>
<dbReference type="Proteomes" id="UP000030693">
    <property type="component" value="Unassembled WGS sequence"/>
</dbReference>
<evidence type="ECO:0000256" key="1">
    <source>
        <dbReference type="SAM" id="MobiDB-lite"/>
    </source>
</evidence>
<sequence>MDLRHAVADKTGKVIRCPFCELNIFVNRKYTQDPWMFTKLHIEEGLNYRMTRQFHGLSSLVGAFLFGGAYGYFSYQGILTKAQKLLPRAHPAIRHVLAYGPTVSGAAFFAGVGFAFLPMFTEMTPTLFTVAEATTRGLMTDAKRWLFKREYALQQQQQQQQPQLPPVGSHAATSSGASCAHCPHSAGAAPGTPSVAASMPPSTTGTQAE</sequence>
<feature type="region of interest" description="Disordered" evidence="1">
    <location>
        <begin position="156"/>
        <end position="209"/>
    </location>
</feature>
<keyword evidence="2" id="KW-0812">Transmembrane</keyword>
<keyword evidence="4" id="KW-1185">Reference proteome</keyword>
<evidence type="ECO:0000313" key="3">
    <source>
        <dbReference type="EMBL" id="KCV72907.1"/>
    </source>
</evidence>
<feature type="transmembrane region" description="Helical" evidence="2">
    <location>
        <begin position="96"/>
        <end position="120"/>
    </location>
</feature>
<evidence type="ECO:0000256" key="2">
    <source>
        <dbReference type="SAM" id="Phobius"/>
    </source>
</evidence>
<dbReference type="RefSeq" id="XP_009492608.1">
    <property type="nucleotide sequence ID" value="XM_009494333.1"/>
</dbReference>
<protein>
    <submittedName>
        <fullName evidence="3">Uncharacterized protein</fullName>
    </submittedName>
</protein>